<feature type="transmembrane region" description="Helical" evidence="11">
    <location>
        <begin position="14"/>
        <end position="32"/>
    </location>
</feature>
<keyword evidence="9 10" id="KW-0472">Membrane</keyword>
<dbReference type="GO" id="GO:0015627">
    <property type="term" value="C:type II protein secretion system complex"/>
    <property type="evidence" value="ECO:0007669"/>
    <property type="project" value="InterPro"/>
</dbReference>
<keyword evidence="4 10" id="KW-1003">Cell membrane</keyword>
<accession>A0A1I6B694</accession>
<evidence type="ECO:0000256" key="8">
    <source>
        <dbReference type="ARBA" id="ARBA00022989"/>
    </source>
</evidence>
<dbReference type="AlphaFoldDB" id="A0A1I6B694"/>
<name>A0A1I6B694_9GAMM</name>
<proteinExistence type="inferred from homology"/>
<gene>
    <name evidence="12" type="ORF">SAMN05216578_103180</name>
</gene>
<evidence type="ECO:0000256" key="3">
    <source>
        <dbReference type="ARBA" id="ARBA00022448"/>
    </source>
</evidence>
<comment type="subcellular location">
    <subcellularLocation>
        <location evidence="1">Cell inner membrane</location>
        <topology evidence="1">Single-pass membrane protein</topology>
    </subcellularLocation>
</comment>
<dbReference type="InterPro" id="IPR023229">
    <property type="entry name" value="T2SS_M_periplasmic_sf"/>
</dbReference>
<dbReference type="InterPro" id="IPR007690">
    <property type="entry name" value="T2SS_GspM"/>
</dbReference>
<reference evidence="12 13" key="1">
    <citation type="submission" date="2016-10" db="EMBL/GenBank/DDBJ databases">
        <authorList>
            <person name="de Groot N.N."/>
        </authorList>
    </citation>
    <scope>NUCLEOTIDE SEQUENCE [LARGE SCALE GENOMIC DNA]</scope>
    <source>
        <strain evidence="12 13">JCM 18415</strain>
    </source>
</reference>
<dbReference type="RefSeq" id="WP_090538064.1">
    <property type="nucleotide sequence ID" value="NZ_FOYD01000003.1"/>
</dbReference>
<evidence type="ECO:0000256" key="11">
    <source>
        <dbReference type="SAM" id="Phobius"/>
    </source>
</evidence>
<dbReference type="PIRSF" id="PIRSF006291">
    <property type="entry name" value="GspM"/>
    <property type="match status" value="1"/>
</dbReference>
<dbReference type="SUPFAM" id="SSF103054">
    <property type="entry name" value="General secretion pathway protein M, EpsM"/>
    <property type="match status" value="1"/>
</dbReference>
<evidence type="ECO:0000313" key="13">
    <source>
        <dbReference type="Proteomes" id="UP000242815"/>
    </source>
</evidence>
<keyword evidence="5 10" id="KW-0997">Cell inner membrane</keyword>
<dbReference type="Pfam" id="PF04612">
    <property type="entry name" value="T2SSM"/>
    <property type="match status" value="1"/>
</dbReference>
<dbReference type="OrthoDB" id="6120808at2"/>
<comment type="similarity">
    <text evidence="2 10">Belongs to the GSP M family.</text>
</comment>
<dbReference type="Gene3D" id="3.30.1360.100">
    <property type="entry name" value="General secretion pathway protein M, EpsM"/>
    <property type="match status" value="1"/>
</dbReference>
<evidence type="ECO:0000256" key="1">
    <source>
        <dbReference type="ARBA" id="ARBA00004377"/>
    </source>
</evidence>
<evidence type="ECO:0000256" key="7">
    <source>
        <dbReference type="ARBA" id="ARBA00022927"/>
    </source>
</evidence>
<evidence type="ECO:0000256" key="6">
    <source>
        <dbReference type="ARBA" id="ARBA00022692"/>
    </source>
</evidence>
<evidence type="ECO:0000256" key="4">
    <source>
        <dbReference type="ARBA" id="ARBA00022475"/>
    </source>
</evidence>
<dbReference type="GO" id="GO:0005886">
    <property type="term" value="C:plasma membrane"/>
    <property type="evidence" value="ECO:0007669"/>
    <property type="project" value="UniProtKB-SubCell"/>
</dbReference>
<evidence type="ECO:0000313" key="12">
    <source>
        <dbReference type="EMBL" id="SFQ76434.1"/>
    </source>
</evidence>
<dbReference type="STRING" id="1002526.SAMN05216578_103180"/>
<evidence type="ECO:0000256" key="2">
    <source>
        <dbReference type="ARBA" id="ARBA00010637"/>
    </source>
</evidence>
<dbReference type="Proteomes" id="UP000242815">
    <property type="component" value="Unassembled WGS sequence"/>
</dbReference>
<organism evidence="12 13">
    <name type="scientific">Halopseudomonas formosensis</name>
    <dbReference type="NCBI Taxonomy" id="1002526"/>
    <lineage>
        <taxon>Bacteria</taxon>
        <taxon>Pseudomonadati</taxon>
        <taxon>Pseudomonadota</taxon>
        <taxon>Gammaproteobacteria</taxon>
        <taxon>Pseudomonadales</taxon>
        <taxon>Pseudomonadaceae</taxon>
        <taxon>Halopseudomonas</taxon>
    </lineage>
</organism>
<evidence type="ECO:0000256" key="5">
    <source>
        <dbReference type="ARBA" id="ARBA00022519"/>
    </source>
</evidence>
<evidence type="ECO:0000256" key="9">
    <source>
        <dbReference type="ARBA" id="ARBA00023136"/>
    </source>
</evidence>
<keyword evidence="8 11" id="KW-1133">Transmembrane helix</keyword>
<dbReference type="GO" id="GO:0015628">
    <property type="term" value="P:protein secretion by the type II secretion system"/>
    <property type="evidence" value="ECO:0007669"/>
    <property type="project" value="InterPro"/>
</dbReference>
<keyword evidence="7 10" id="KW-0653">Protein transport</keyword>
<evidence type="ECO:0000256" key="10">
    <source>
        <dbReference type="PIRNR" id="PIRNR006291"/>
    </source>
</evidence>
<keyword evidence="6 11" id="KW-0812">Transmembrane</keyword>
<dbReference type="EMBL" id="FOYD01000003">
    <property type="protein sequence ID" value="SFQ76434.1"/>
    <property type="molecule type" value="Genomic_DNA"/>
</dbReference>
<sequence>MNAWWAGLAPRERIILACGGVVLLLVVLYLAIWEPLARQRAEVRADIGALSADLAWMQQVAGQVKRRGAQQSSQPAAASGGSVLTLVEVSARSAGLHQALERVQPEGQGARLWLTETGFDKLMAWLGDLEQRHGLQVSQLAVDAGNAPGTVTARIKVEPR</sequence>
<protein>
    <recommendedName>
        <fullName evidence="10">Type II secretion system protein M</fullName>
        <shortName evidence="10">T2SS protein M</shortName>
    </recommendedName>
    <alternativeName>
        <fullName evidence="10">General secretion pathway protein M</fullName>
    </alternativeName>
</protein>
<comment type="function">
    <text evidence="10">Inner membrane component of the type II secretion system required for the energy-dependent secretion of extracellular factors such as proteases and toxins from the periplasm.</text>
</comment>
<keyword evidence="3 10" id="KW-0813">Transport</keyword>